<dbReference type="AlphaFoldDB" id="A0AAV5I018"/>
<keyword evidence="6 11" id="KW-0472">Membrane</keyword>
<evidence type="ECO:0000256" key="5">
    <source>
        <dbReference type="ARBA" id="ARBA00023065"/>
    </source>
</evidence>
<dbReference type="GO" id="GO:0016020">
    <property type="term" value="C:membrane"/>
    <property type="evidence" value="ECO:0007669"/>
    <property type="project" value="UniProtKB-SubCell"/>
</dbReference>
<dbReference type="InterPro" id="IPR001320">
    <property type="entry name" value="Iontro_rcpt_C"/>
</dbReference>
<organism evidence="13 14">
    <name type="scientific">Rubroshorea leprosula</name>
    <dbReference type="NCBI Taxonomy" id="152421"/>
    <lineage>
        <taxon>Eukaryota</taxon>
        <taxon>Viridiplantae</taxon>
        <taxon>Streptophyta</taxon>
        <taxon>Embryophyta</taxon>
        <taxon>Tracheophyta</taxon>
        <taxon>Spermatophyta</taxon>
        <taxon>Magnoliopsida</taxon>
        <taxon>eudicotyledons</taxon>
        <taxon>Gunneridae</taxon>
        <taxon>Pentapetalae</taxon>
        <taxon>rosids</taxon>
        <taxon>malvids</taxon>
        <taxon>Malvales</taxon>
        <taxon>Dipterocarpaceae</taxon>
        <taxon>Rubroshorea</taxon>
    </lineage>
</organism>
<evidence type="ECO:0000256" key="6">
    <source>
        <dbReference type="ARBA" id="ARBA00023136"/>
    </source>
</evidence>
<evidence type="ECO:0000256" key="4">
    <source>
        <dbReference type="ARBA" id="ARBA00022989"/>
    </source>
</evidence>
<dbReference type="Gene3D" id="3.40.190.10">
    <property type="entry name" value="Periplasmic binding protein-like II"/>
    <property type="match status" value="1"/>
</dbReference>
<evidence type="ECO:0000256" key="3">
    <source>
        <dbReference type="ARBA" id="ARBA00022692"/>
    </source>
</evidence>
<keyword evidence="8" id="KW-0325">Glycoprotein</keyword>
<keyword evidence="5" id="KW-0406">Ion transport</keyword>
<accession>A0AAV5I018</accession>
<evidence type="ECO:0000256" key="7">
    <source>
        <dbReference type="ARBA" id="ARBA00023170"/>
    </source>
</evidence>
<dbReference type="PANTHER" id="PTHR18966">
    <property type="entry name" value="IONOTROPIC GLUTAMATE RECEPTOR"/>
    <property type="match status" value="1"/>
</dbReference>
<evidence type="ECO:0000313" key="13">
    <source>
        <dbReference type="EMBL" id="GKU94448.1"/>
    </source>
</evidence>
<protein>
    <recommendedName>
        <fullName evidence="12">Ionotropic glutamate receptor C-terminal domain-containing protein</fullName>
    </recommendedName>
</protein>
<dbReference type="SUPFAM" id="SSF53850">
    <property type="entry name" value="Periplasmic binding protein-like II"/>
    <property type="match status" value="1"/>
</dbReference>
<evidence type="ECO:0000256" key="10">
    <source>
        <dbReference type="ARBA" id="ARBA00023303"/>
    </source>
</evidence>
<evidence type="ECO:0000256" key="11">
    <source>
        <dbReference type="SAM" id="Phobius"/>
    </source>
</evidence>
<feature type="transmembrane region" description="Helical" evidence="11">
    <location>
        <begin position="190"/>
        <end position="212"/>
    </location>
</feature>
<keyword evidence="14" id="KW-1185">Reference proteome</keyword>
<keyword evidence="7" id="KW-0675">Receptor</keyword>
<evidence type="ECO:0000256" key="2">
    <source>
        <dbReference type="ARBA" id="ARBA00022448"/>
    </source>
</evidence>
<comment type="caution">
    <text evidence="13">The sequence shown here is derived from an EMBL/GenBank/DDBJ whole genome shotgun (WGS) entry which is preliminary data.</text>
</comment>
<dbReference type="SMART" id="SM00079">
    <property type="entry name" value="PBPe"/>
    <property type="match status" value="1"/>
</dbReference>
<dbReference type="GO" id="GO:0015276">
    <property type="term" value="F:ligand-gated monoatomic ion channel activity"/>
    <property type="evidence" value="ECO:0007669"/>
    <property type="project" value="InterPro"/>
</dbReference>
<evidence type="ECO:0000259" key="12">
    <source>
        <dbReference type="SMART" id="SM00079"/>
    </source>
</evidence>
<name>A0AAV5I018_9ROSI</name>
<feature type="domain" description="Ionotropic glutamate receptor C-terminal" evidence="12">
    <location>
        <begin position="14"/>
        <end position="170"/>
    </location>
</feature>
<keyword evidence="3 11" id="KW-0812">Transmembrane</keyword>
<dbReference type="EMBL" id="BPVZ01000008">
    <property type="protein sequence ID" value="GKU94448.1"/>
    <property type="molecule type" value="Genomic_DNA"/>
</dbReference>
<dbReference type="Pfam" id="PF00060">
    <property type="entry name" value="Lig_chan"/>
    <property type="match status" value="1"/>
</dbReference>
<sequence>MMSSGEKIHSNLTKLVVVVWLFVVMILTSSYTASLSSMLTVRRMEPNVTDISWLKNAKIGCNGDSFVKSYLKEVFRFNEKNIMNIDSEDKYEGEFKSNNITAAFLELPYQKIFLSHHCNQYIPTTPISKFGGLAFAFQKGSPIAADFSRAILKLFEDGTVKRLEDKWLDSRCPVNVTETSTDSLSLHSFWGLYLISGGTSTICFLLSIILSLRKYYCRGEETQYHSPPRYTAARNMAVVLARYLSHRDVNVTVEASNFNQAPDNTQWSSRLNMVAHRTVA</sequence>
<keyword evidence="2" id="KW-0813">Transport</keyword>
<gene>
    <name evidence="13" type="ORF">SLEP1_g7944</name>
</gene>
<reference evidence="13 14" key="1">
    <citation type="journal article" date="2021" name="Commun. Biol.">
        <title>The genome of Shorea leprosula (Dipterocarpaceae) highlights the ecological relevance of drought in aseasonal tropical rainforests.</title>
        <authorList>
            <person name="Ng K.K.S."/>
            <person name="Kobayashi M.J."/>
            <person name="Fawcett J.A."/>
            <person name="Hatakeyama M."/>
            <person name="Paape T."/>
            <person name="Ng C.H."/>
            <person name="Ang C.C."/>
            <person name="Tnah L.H."/>
            <person name="Lee C.T."/>
            <person name="Nishiyama T."/>
            <person name="Sese J."/>
            <person name="O'Brien M.J."/>
            <person name="Copetti D."/>
            <person name="Mohd Noor M.I."/>
            <person name="Ong R.C."/>
            <person name="Putra M."/>
            <person name="Sireger I.Z."/>
            <person name="Indrioko S."/>
            <person name="Kosugi Y."/>
            <person name="Izuno A."/>
            <person name="Isagi Y."/>
            <person name="Lee S.L."/>
            <person name="Shimizu K.K."/>
        </authorList>
    </citation>
    <scope>NUCLEOTIDE SEQUENCE [LARGE SCALE GENOMIC DNA]</scope>
    <source>
        <strain evidence="13">214</strain>
    </source>
</reference>
<dbReference type="Gene3D" id="1.10.287.70">
    <property type="match status" value="1"/>
</dbReference>
<evidence type="ECO:0000256" key="8">
    <source>
        <dbReference type="ARBA" id="ARBA00023180"/>
    </source>
</evidence>
<dbReference type="FunFam" id="3.40.190.10:FF:000039">
    <property type="entry name" value="Glutamate receptor"/>
    <property type="match status" value="1"/>
</dbReference>
<dbReference type="Proteomes" id="UP001054252">
    <property type="component" value="Unassembled WGS sequence"/>
</dbReference>
<evidence type="ECO:0000256" key="1">
    <source>
        <dbReference type="ARBA" id="ARBA00004141"/>
    </source>
</evidence>
<comment type="subcellular location">
    <subcellularLocation>
        <location evidence="1">Membrane</location>
        <topology evidence="1">Multi-pass membrane protein</topology>
    </subcellularLocation>
</comment>
<proteinExistence type="predicted"/>
<keyword evidence="9" id="KW-1071">Ligand-gated ion channel</keyword>
<evidence type="ECO:0000313" key="14">
    <source>
        <dbReference type="Proteomes" id="UP001054252"/>
    </source>
</evidence>
<dbReference type="InterPro" id="IPR015683">
    <property type="entry name" value="Ionotropic_Glu_rcpt"/>
</dbReference>
<keyword evidence="10" id="KW-0407">Ion channel</keyword>
<evidence type="ECO:0000256" key="9">
    <source>
        <dbReference type="ARBA" id="ARBA00023286"/>
    </source>
</evidence>
<keyword evidence="4 11" id="KW-1133">Transmembrane helix</keyword>